<feature type="transmembrane region" description="Helical" evidence="8">
    <location>
        <begin position="50"/>
        <end position="72"/>
    </location>
</feature>
<evidence type="ECO:0000256" key="3">
    <source>
        <dbReference type="ARBA" id="ARBA00022448"/>
    </source>
</evidence>
<dbReference type="InterPro" id="IPR003663">
    <property type="entry name" value="Sugar/inositol_transpt"/>
</dbReference>
<comment type="subcellular location">
    <subcellularLocation>
        <location evidence="1">Membrane</location>
        <topology evidence="1">Multi-pass membrane protein</topology>
    </subcellularLocation>
</comment>
<dbReference type="GO" id="GO:0005351">
    <property type="term" value="F:carbohydrate:proton symporter activity"/>
    <property type="evidence" value="ECO:0007669"/>
    <property type="project" value="TreeGrafter"/>
</dbReference>
<comment type="caution">
    <text evidence="10">The sequence shown here is derived from an EMBL/GenBank/DDBJ whole genome shotgun (WGS) entry which is preliminary data.</text>
</comment>
<organism evidence="10 11">
    <name type="scientific">Polyplosphaeria fusca</name>
    <dbReference type="NCBI Taxonomy" id="682080"/>
    <lineage>
        <taxon>Eukaryota</taxon>
        <taxon>Fungi</taxon>
        <taxon>Dikarya</taxon>
        <taxon>Ascomycota</taxon>
        <taxon>Pezizomycotina</taxon>
        <taxon>Dothideomycetes</taxon>
        <taxon>Pleosporomycetidae</taxon>
        <taxon>Pleosporales</taxon>
        <taxon>Tetraplosphaeriaceae</taxon>
        <taxon>Polyplosphaeria</taxon>
    </lineage>
</organism>
<keyword evidence="5 8" id="KW-1133">Transmembrane helix</keyword>
<evidence type="ECO:0000256" key="7">
    <source>
        <dbReference type="RuleBase" id="RU003346"/>
    </source>
</evidence>
<feature type="domain" description="Major facilitator superfamily (MFS) profile" evidence="9">
    <location>
        <begin position="17"/>
        <end position="456"/>
    </location>
</feature>
<feature type="transmembrane region" description="Helical" evidence="8">
    <location>
        <begin position="175"/>
        <end position="196"/>
    </location>
</feature>
<feature type="transmembrane region" description="Helical" evidence="8">
    <location>
        <begin position="334"/>
        <end position="353"/>
    </location>
</feature>
<evidence type="ECO:0000256" key="6">
    <source>
        <dbReference type="ARBA" id="ARBA00023136"/>
    </source>
</evidence>
<dbReference type="OrthoDB" id="6133115at2759"/>
<keyword evidence="11" id="KW-1185">Reference proteome</keyword>
<feature type="transmembrane region" description="Helical" evidence="8">
    <location>
        <begin position="268"/>
        <end position="289"/>
    </location>
</feature>
<dbReference type="AlphaFoldDB" id="A0A9P4QLP3"/>
<feature type="transmembrane region" description="Helical" evidence="8">
    <location>
        <begin position="402"/>
        <end position="422"/>
    </location>
</feature>
<evidence type="ECO:0000256" key="5">
    <source>
        <dbReference type="ARBA" id="ARBA00022989"/>
    </source>
</evidence>
<reference evidence="10" key="1">
    <citation type="journal article" date="2020" name="Stud. Mycol.">
        <title>101 Dothideomycetes genomes: a test case for predicting lifestyles and emergence of pathogens.</title>
        <authorList>
            <person name="Haridas S."/>
            <person name="Albert R."/>
            <person name="Binder M."/>
            <person name="Bloem J."/>
            <person name="Labutti K."/>
            <person name="Salamov A."/>
            <person name="Andreopoulos B."/>
            <person name="Baker S."/>
            <person name="Barry K."/>
            <person name="Bills G."/>
            <person name="Bluhm B."/>
            <person name="Cannon C."/>
            <person name="Castanera R."/>
            <person name="Culley D."/>
            <person name="Daum C."/>
            <person name="Ezra D."/>
            <person name="Gonzalez J."/>
            <person name="Henrissat B."/>
            <person name="Kuo A."/>
            <person name="Liang C."/>
            <person name="Lipzen A."/>
            <person name="Lutzoni F."/>
            <person name="Magnuson J."/>
            <person name="Mondo S."/>
            <person name="Nolan M."/>
            <person name="Ohm R."/>
            <person name="Pangilinan J."/>
            <person name="Park H.-J."/>
            <person name="Ramirez L."/>
            <person name="Alfaro M."/>
            <person name="Sun H."/>
            <person name="Tritt A."/>
            <person name="Yoshinaga Y."/>
            <person name="Zwiers L.-H."/>
            <person name="Turgeon B."/>
            <person name="Goodwin S."/>
            <person name="Spatafora J."/>
            <person name="Crous P."/>
            <person name="Grigoriev I."/>
        </authorList>
    </citation>
    <scope>NUCLEOTIDE SEQUENCE</scope>
    <source>
        <strain evidence="10">CBS 125425</strain>
    </source>
</reference>
<dbReference type="PROSITE" id="PS00216">
    <property type="entry name" value="SUGAR_TRANSPORT_1"/>
    <property type="match status" value="1"/>
</dbReference>
<dbReference type="PANTHER" id="PTHR48022:SF31">
    <property type="entry name" value="HEXOSE TRANSPORTER"/>
    <property type="match status" value="1"/>
</dbReference>
<sequence length="499" mass="54235">MATSDQSYHFTRWTGLIISVCVADSVSFAYDNSLMGSLGVMPAYHKYFELTTALTSVNIAMALIGGIVIALVAGPIIDWKGRRLGILLACLTQILGAILQGCAQNLPTFIIGRFLIGGGTGLAQVACTSYVAETVPSKIRALALGLFLSCWAIGSLLAAGICYGTAAMVDSTWSWRIPSLLQAVPAIIVILNLLVIPESPRWLARHERLDEAVHIIAKVHGLDLNNSSVKDQQREILENIQYDKENRTYKAKGYLELFRTRGNLKRTLVLLSVAPCTMLSGSNIITFYFGTMFNKAGIHDSRTQLEIKSILSLWQLVVALAGSLSAERVGRRKLALASMSLAAIFLFLVGGLTSRYGEGTNKSGIYATIAGIFLFQGGYSLGMTPLGALYPAEIMSFSLRGYGVSLYAAFSRSCGILASFALPYGFDAIGWQMYIVNACFDVLLVIMIAVYWVETKGRTLEEIDFLFDSPRPLRIVDAESIQNKKVNAIVSGEVVLPMS</sequence>
<dbReference type="SUPFAM" id="SSF103473">
    <property type="entry name" value="MFS general substrate transporter"/>
    <property type="match status" value="1"/>
</dbReference>
<dbReference type="Pfam" id="PF00083">
    <property type="entry name" value="Sugar_tr"/>
    <property type="match status" value="1"/>
</dbReference>
<dbReference type="NCBIfam" id="TIGR00879">
    <property type="entry name" value="SP"/>
    <property type="match status" value="1"/>
</dbReference>
<gene>
    <name evidence="10" type="ORF">EJ04DRAFT_555978</name>
</gene>
<evidence type="ECO:0000313" key="11">
    <source>
        <dbReference type="Proteomes" id="UP000799444"/>
    </source>
</evidence>
<feature type="transmembrane region" description="Helical" evidence="8">
    <location>
        <begin position="365"/>
        <end position="390"/>
    </location>
</feature>
<feature type="transmembrane region" description="Helical" evidence="8">
    <location>
        <begin position="84"/>
        <end position="103"/>
    </location>
</feature>
<evidence type="ECO:0000256" key="4">
    <source>
        <dbReference type="ARBA" id="ARBA00022692"/>
    </source>
</evidence>
<evidence type="ECO:0000256" key="8">
    <source>
        <dbReference type="SAM" id="Phobius"/>
    </source>
</evidence>
<dbReference type="PRINTS" id="PR00171">
    <property type="entry name" value="SUGRTRNSPORT"/>
</dbReference>
<dbReference type="FunFam" id="1.20.1250.20:FF:000134">
    <property type="entry name" value="MFS sugar transporter protein"/>
    <property type="match status" value="1"/>
</dbReference>
<evidence type="ECO:0000256" key="2">
    <source>
        <dbReference type="ARBA" id="ARBA00010992"/>
    </source>
</evidence>
<feature type="transmembrane region" description="Helical" evidence="8">
    <location>
        <begin position="144"/>
        <end position="169"/>
    </location>
</feature>
<feature type="transmembrane region" description="Helical" evidence="8">
    <location>
        <begin position="434"/>
        <end position="453"/>
    </location>
</feature>
<keyword evidence="6 8" id="KW-0472">Membrane</keyword>
<feature type="transmembrane region" description="Helical" evidence="8">
    <location>
        <begin position="109"/>
        <end position="132"/>
    </location>
</feature>
<dbReference type="Proteomes" id="UP000799444">
    <property type="component" value="Unassembled WGS sequence"/>
</dbReference>
<dbReference type="Gene3D" id="1.20.1250.20">
    <property type="entry name" value="MFS general substrate transporter like domains"/>
    <property type="match status" value="1"/>
</dbReference>
<keyword evidence="3 7" id="KW-0813">Transport</keyword>
<comment type="similarity">
    <text evidence="2 7">Belongs to the major facilitator superfamily. Sugar transporter (TC 2.A.1.1) family.</text>
</comment>
<dbReference type="GO" id="GO:0016020">
    <property type="term" value="C:membrane"/>
    <property type="evidence" value="ECO:0007669"/>
    <property type="project" value="UniProtKB-SubCell"/>
</dbReference>
<dbReference type="InterPro" id="IPR005828">
    <property type="entry name" value="MFS_sugar_transport-like"/>
</dbReference>
<keyword evidence="4 8" id="KW-0812">Transmembrane</keyword>
<evidence type="ECO:0000256" key="1">
    <source>
        <dbReference type="ARBA" id="ARBA00004141"/>
    </source>
</evidence>
<feature type="transmembrane region" description="Helical" evidence="8">
    <location>
        <begin position="12"/>
        <end position="30"/>
    </location>
</feature>
<dbReference type="InterPro" id="IPR050360">
    <property type="entry name" value="MFS_Sugar_Transporters"/>
</dbReference>
<dbReference type="EMBL" id="ML996239">
    <property type="protein sequence ID" value="KAF2729648.1"/>
    <property type="molecule type" value="Genomic_DNA"/>
</dbReference>
<feature type="transmembrane region" description="Helical" evidence="8">
    <location>
        <begin position="309"/>
        <end position="327"/>
    </location>
</feature>
<dbReference type="InterPro" id="IPR020846">
    <property type="entry name" value="MFS_dom"/>
</dbReference>
<evidence type="ECO:0000259" key="9">
    <source>
        <dbReference type="PROSITE" id="PS50850"/>
    </source>
</evidence>
<dbReference type="InterPro" id="IPR036259">
    <property type="entry name" value="MFS_trans_sf"/>
</dbReference>
<name>A0A9P4QLP3_9PLEO</name>
<protein>
    <submittedName>
        <fullName evidence="10">Hexose transporter</fullName>
    </submittedName>
</protein>
<evidence type="ECO:0000313" key="10">
    <source>
        <dbReference type="EMBL" id="KAF2729648.1"/>
    </source>
</evidence>
<dbReference type="PROSITE" id="PS50850">
    <property type="entry name" value="MFS"/>
    <property type="match status" value="1"/>
</dbReference>
<dbReference type="InterPro" id="IPR005829">
    <property type="entry name" value="Sugar_transporter_CS"/>
</dbReference>
<accession>A0A9P4QLP3</accession>
<dbReference type="PANTHER" id="PTHR48022">
    <property type="entry name" value="PLASTIDIC GLUCOSE TRANSPORTER 4"/>
    <property type="match status" value="1"/>
</dbReference>
<proteinExistence type="inferred from homology"/>